<reference evidence="2 3" key="1">
    <citation type="submission" date="2021-01" db="EMBL/GenBank/DDBJ databases">
        <title>Genome Characterization of a novel Stenotrophomonas isolate with high keratinase activity.</title>
        <authorList>
            <person name="Cao Z.-J."/>
        </authorList>
    </citation>
    <scope>NUCLEOTIDE SEQUENCE [LARGE SCALE GENOMIC DNA]</scope>
    <source>
        <strain evidence="2 3">DHHJ</strain>
    </source>
</reference>
<gene>
    <name evidence="2" type="ORF">JJL50_05085</name>
</gene>
<feature type="chain" id="PRO_5044779721" evidence="1">
    <location>
        <begin position="24"/>
        <end position="299"/>
    </location>
</feature>
<organism evidence="2 3">
    <name type="scientific">Stenotrophomonas maltophilia</name>
    <name type="common">Pseudomonas maltophilia</name>
    <name type="synonym">Xanthomonas maltophilia</name>
    <dbReference type="NCBI Taxonomy" id="40324"/>
    <lineage>
        <taxon>Bacteria</taxon>
        <taxon>Pseudomonadati</taxon>
        <taxon>Pseudomonadota</taxon>
        <taxon>Gammaproteobacteria</taxon>
        <taxon>Lysobacterales</taxon>
        <taxon>Lysobacteraceae</taxon>
        <taxon>Stenotrophomonas</taxon>
        <taxon>Stenotrophomonas maltophilia group</taxon>
    </lineage>
</organism>
<dbReference type="Proteomes" id="UP000596095">
    <property type="component" value="Chromosome"/>
</dbReference>
<keyword evidence="1" id="KW-0732">Signal</keyword>
<feature type="signal peptide" evidence="1">
    <location>
        <begin position="1"/>
        <end position="23"/>
    </location>
</feature>
<name>A0ABD7C7D3_STEMA</name>
<evidence type="ECO:0000313" key="2">
    <source>
        <dbReference type="EMBL" id="QQQ43425.1"/>
    </source>
</evidence>
<proteinExistence type="predicted"/>
<evidence type="ECO:0000313" key="3">
    <source>
        <dbReference type="Proteomes" id="UP000596095"/>
    </source>
</evidence>
<sequence>MKMISAATLILAGSVLSPFEAHAVQVVTCGNCTQSWQYESAGEMAHGFRRGWEAYLVVNPNTAQALYVTVNYIPPGEVPRRLHQAPSQGDLGVAADINVPSWRLPSQPVLTRYGQGDFDSSSQGLADGERLQLEAIVRMSKEWVFIKPVNDSGYFSSLHVANQFIPAVDDAIRIAHTANNPAWQHGQINGNLIGSLFRSLEYFFGRGVGGCLLMDNGDTACWQINPMARGAARLIKDTARDVFGQALPESDTIRNGGQIDIDIDKGDWPREIRYNFSGGYYRCGSINGKLDRCEWVRPR</sequence>
<dbReference type="AlphaFoldDB" id="A0ABD7C7D3"/>
<evidence type="ECO:0000256" key="1">
    <source>
        <dbReference type="SAM" id="SignalP"/>
    </source>
</evidence>
<accession>A0ABD7C7D3</accession>
<dbReference type="EMBL" id="CP067993">
    <property type="protein sequence ID" value="QQQ43425.1"/>
    <property type="molecule type" value="Genomic_DNA"/>
</dbReference>
<dbReference type="RefSeq" id="WP_152905240.1">
    <property type="nucleotide sequence ID" value="NZ_CP067993.1"/>
</dbReference>
<protein>
    <submittedName>
        <fullName evidence="2">Uncharacterized protein</fullName>
    </submittedName>
</protein>